<name>A0A5N7AY00_9EURO</name>
<reference evidence="2 3" key="1">
    <citation type="submission" date="2019-04" db="EMBL/GenBank/DDBJ databases">
        <title>Friends and foes A comparative genomics studyof 23 Aspergillus species from section Flavi.</title>
        <authorList>
            <consortium name="DOE Joint Genome Institute"/>
            <person name="Kjaerbolling I."/>
            <person name="Vesth T."/>
            <person name="Frisvad J.C."/>
            <person name="Nybo J.L."/>
            <person name="Theobald S."/>
            <person name="Kildgaard S."/>
            <person name="Isbrandt T."/>
            <person name="Kuo A."/>
            <person name="Sato A."/>
            <person name="Lyhne E.K."/>
            <person name="Kogle M.E."/>
            <person name="Wiebenga A."/>
            <person name="Kun R.S."/>
            <person name="Lubbers R.J."/>
            <person name="Makela M.R."/>
            <person name="Barry K."/>
            <person name="Chovatia M."/>
            <person name="Clum A."/>
            <person name="Daum C."/>
            <person name="Haridas S."/>
            <person name="He G."/>
            <person name="LaButti K."/>
            <person name="Lipzen A."/>
            <person name="Mondo S."/>
            <person name="Riley R."/>
            <person name="Salamov A."/>
            <person name="Simmons B.A."/>
            <person name="Magnuson J.K."/>
            <person name="Henrissat B."/>
            <person name="Mortensen U.H."/>
            <person name="Larsen T.O."/>
            <person name="Devries R.P."/>
            <person name="Grigoriev I.V."/>
            <person name="Machida M."/>
            <person name="Baker S.E."/>
            <person name="Andersen M.R."/>
        </authorList>
    </citation>
    <scope>NUCLEOTIDE SEQUENCE [LARGE SCALE GENOMIC DNA]</scope>
    <source>
        <strain evidence="2 3">IBT 29228</strain>
    </source>
</reference>
<dbReference type="Proteomes" id="UP000326198">
    <property type="component" value="Unassembled WGS sequence"/>
</dbReference>
<accession>A0A5N7AY00</accession>
<dbReference type="AlphaFoldDB" id="A0A5N7AY00"/>
<protein>
    <recommendedName>
        <fullName evidence="1">Apple domain-containing protein</fullName>
    </recommendedName>
</protein>
<organism evidence="2 3">
    <name type="scientific">Aspergillus bertholletiae</name>
    <dbReference type="NCBI Taxonomy" id="1226010"/>
    <lineage>
        <taxon>Eukaryota</taxon>
        <taxon>Fungi</taxon>
        <taxon>Dikarya</taxon>
        <taxon>Ascomycota</taxon>
        <taxon>Pezizomycotina</taxon>
        <taxon>Eurotiomycetes</taxon>
        <taxon>Eurotiomycetidae</taxon>
        <taxon>Eurotiales</taxon>
        <taxon>Aspergillaceae</taxon>
        <taxon>Aspergillus</taxon>
        <taxon>Aspergillus subgen. Circumdati</taxon>
    </lineage>
</organism>
<feature type="domain" description="Apple" evidence="1">
    <location>
        <begin position="28"/>
        <end position="64"/>
    </location>
</feature>
<dbReference type="SUPFAM" id="SSF57414">
    <property type="entry name" value="Hairpin loop containing domain-like"/>
    <property type="match status" value="1"/>
</dbReference>
<gene>
    <name evidence="2" type="ORF">BDV26DRAFT_296470</name>
</gene>
<dbReference type="EMBL" id="ML736299">
    <property type="protein sequence ID" value="KAE8373919.1"/>
    <property type="molecule type" value="Genomic_DNA"/>
</dbReference>
<proteinExistence type="predicted"/>
<evidence type="ECO:0000313" key="3">
    <source>
        <dbReference type="Proteomes" id="UP000326198"/>
    </source>
</evidence>
<evidence type="ECO:0000259" key="1">
    <source>
        <dbReference type="Pfam" id="PF00024"/>
    </source>
</evidence>
<dbReference type="Pfam" id="PF00024">
    <property type="entry name" value="PAN_1"/>
    <property type="match status" value="1"/>
</dbReference>
<keyword evidence="3" id="KW-1185">Reference proteome</keyword>
<dbReference type="InterPro" id="IPR003609">
    <property type="entry name" value="Pan_app"/>
</dbReference>
<evidence type="ECO:0000313" key="2">
    <source>
        <dbReference type="EMBL" id="KAE8373919.1"/>
    </source>
</evidence>
<sequence>MLAYQLNPLTFRCDASVAASPYDIPYITRTPAECGALCTAPTCRSFSWLYTTQECYLSASASPDVDPERYSVWLTPKPGGGSRCDDDLATCDLERSRLRGELDDCHEDGDEERQRLEGELADCKANNSGGGGGTGDICAPGEWLEYEANGYTYRIGCGMVSGANPGGWDLGAATSPAHCMWLCARNDNCVYGVYSHTSCQASAQVRELPTEGVNSPNSGIYRVGPGGNGLETKIPSGEAAYDWCPKISNSRADAVGARWLLLCTSNRPATSTVIAKYAIRDFNLCQQECIKNTACTIVSWSLDRPSGEECFITSHYRGNWAAVPSERSIRADILARL</sequence>